<accession>A0A7J9B706</accession>
<comment type="caution">
    <text evidence="1">The sequence shown here is derived from an EMBL/GenBank/DDBJ whole genome shotgun (WGS) entry which is preliminary data.</text>
</comment>
<dbReference type="EMBL" id="JABEZY010000001">
    <property type="protein sequence ID" value="MBA0732048.1"/>
    <property type="molecule type" value="Genomic_DNA"/>
</dbReference>
<dbReference type="OrthoDB" id="10420301at2759"/>
<dbReference type="Proteomes" id="UP000593579">
    <property type="component" value="Unassembled WGS sequence"/>
</dbReference>
<organism evidence="1 2">
    <name type="scientific">Gossypium gossypioides</name>
    <name type="common">Mexican cotton</name>
    <name type="synonym">Selera gossypioides</name>
    <dbReference type="NCBI Taxonomy" id="34282"/>
    <lineage>
        <taxon>Eukaryota</taxon>
        <taxon>Viridiplantae</taxon>
        <taxon>Streptophyta</taxon>
        <taxon>Embryophyta</taxon>
        <taxon>Tracheophyta</taxon>
        <taxon>Spermatophyta</taxon>
        <taxon>Magnoliopsida</taxon>
        <taxon>eudicotyledons</taxon>
        <taxon>Gunneridae</taxon>
        <taxon>Pentapetalae</taxon>
        <taxon>rosids</taxon>
        <taxon>malvids</taxon>
        <taxon>Malvales</taxon>
        <taxon>Malvaceae</taxon>
        <taxon>Malvoideae</taxon>
        <taxon>Gossypium</taxon>
    </lineage>
</organism>
<dbReference type="AlphaFoldDB" id="A0A7J9B706"/>
<keyword evidence="2" id="KW-1185">Reference proteome</keyword>
<evidence type="ECO:0000313" key="1">
    <source>
        <dbReference type="EMBL" id="MBA0732048.1"/>
    </source>
</evidence>
<sequence>MLLGDCPEGTHRLLVYEKWQTGSPVWENIVSDKINVGVPIGTSITEPAEAGSLQNLFSSFDVDVGGEGIRKQDIRNKHEMSFGTEYDLSLRLVKGKLNEVFQQKSKESGFLPDGKRHLSVVRNEVCGKGTGPPQIQGLCEWMGAKGPMCIVVV</sequence>
<reference evidence="1 2" key="1">
    <citation type="journal article" date="2019" name="Genome Biol. Evol.">
        <title>Insights into the evolution of the New World diploid cottons (Gossypium, subgenus Houzingenia) based on genome sequencing.</title>
        <authorList>
            <person name="Grover C.E."/>
            <person name="Arick M.A. 2nd"/>
            <person name="Thrash A."/>
            <person name="Conover J.L."/>
            <person name="Sanders W.S."/>
            <person name="Peterson D.G."/>
            <person name="Frelichowski J.E."/>
            <person name="Scheffler J.A."/>
            <person name="Scheffler B.E."/>
            <person name="Wendel J.F."/>
        </authorList>
    </citation>
    <scope>NUCLEOTIDE SEQUENCE [LARGE SCALE GENOMIC DNA]</scope>
    <source>
        <strain evidence="1">5</strain>
        <tissue evidence="1">Leaf</tissue>
    </source>
</reference>
<name>A0A7J9B706_GOSGO</name>
<proteinExistence type="predicted"/>
<protein>
    <submittedName>
        <fullName evidence="1">Uncharacterized protein</fullName>
    </submittedName>
</protein>
<gene>
    <name evidence="1" type="ORF">Gogos_016162</name>
</gene>
<evidence type="ECO:0000313" key="2">
    <source>
        <dbReference type="Proteomes" id="UP000593579"/>
    </source>
</evidence>